<name>A0AA38W7M6_9ASTR</name>
<protein>
    <submittedName>
        <fullName evidence="2">Uncharacterized protein</fullName>
    </submittedName>
</protein>
<keyword evidence="1" id="KW-0472">Membrane</keyword>
<keyword evidence="1" id="KW-1133">Transmembrane helix</keyword>
<dbReference type="EMBL" id="JARYMX010000004">
    <property type="protein sequence ID" value="KAJ9551542.1"/>
    <property type="molecule type" value="Genomic_DNA"/>
</dbReference>
<sequence>MTGDLWAFYPTSHTIEEIDTCKGLESVEGPHALKVNKNSAIFVFNDPFDYGFLKAMHFNFKTSSPMMTKIGGTFLKNWHLWFLFFLWLYGVGGQKVLVVAETFRHNRS</sequence>
<feature type="non-terminal residue" evidence="2">
    <location>
        <position position="1"/>
    </location>
</feature>
<keyword evidence="1" id="KW-0812">Transmembrane</keyword>
<reference evidence="2" key="1">
    <citation type="submission" date="2023-03" db="EMBL/GenBank/DDBJ databases">
        <title>Chromosome-scale reference genome and RAD-based genetic map of yellow starthistle (Centaurea solstitialis) reveal putative structural variation and QTLs associated with invader traits.</title>
        <authorList>
            <person name="Reatini B."/>
            <person name="Cang F.A."/>
            <person name="Jiang Q."/>
            <person name="Mckibben M.T.W."/>
            <person name="Barker M.S."/>
            <person name="Rieseberg L.H."/>
            <person name="Dlugosch K.M."/>
        </authorList>
    </citation>
    <scope>NUCLEOTIDE SEQUENCE</scope>
    <source>
        <strain evidence="2">CAN-66</strain>
        <tissue evidence="2">Leaf</tissue>
    </source>
</reference>
<feature type="transmembrane region" description="Helical" evidence="1">
    <location>
        <begin position="78"/>
        <end position="100"/>
    </location>
</feature>
<evidence type="ECO:0000313" key="3">
    <source>
        <dbReference type="Proteomes" id="UP001172457"/>
    </source>
</evidence>
<evidence type="ECO:0000313" key="2">
    <source>
        <dbReference type="EMBL" id="KAJ9551542.1"/>
    </source>
</evidence>
<dbReference type="AlphaFoldDB" id="A0AA38W7M6"/>
<comment type="caution">
    <text evidence="2">The sequence shown here is derived from an EMBL/GenBank/DDBJ whole genome shotgun (WGS) entry which is preliminary data.</text>
</comment>
<organism evidence="2 3">
    <name type="scientific">Centaurea solstitialis</name>
    <name type="common">yellow star-thistle</name>
    <dbReference type="NCBI Taxonomy" id="347529"/>
    <lineage>
        <taxon>Eukaryota</taxon>
        <taxon>Viridiplantae</taxon>
        <taxon>Streptophyta</taxon>
        <taxon>Embryophyta</taxon>
        <taxon>Tracheophyta</taxon>
        <taxon>Spermatophyta</taxon>
        <taxon>Magnoliopsida</taxon>
        <taxon>eudicotyledons</taxon>
        <taxon>Gunneridae</taxon>
        <taxon>Pentapetalae</taxon>
        <taxon>asterids</taxon>
        <taxon>campanulids</taxon>
        <taxon>Asterales</taxon>
        <taxon>Asteraceae</taxon>
        <taxon>Carduoideae</taxon>
        <taxon>Cardueae</taxon>
        <taxon>Centaureinae</taxon>
        <taxon>Centaurea</taxon>
    </lineage>
</organism>
<keyword evidence="3" id="KW-1185">Reference proteome</keyword>
<gene>
    <name evidence="2" type="ORF">OSB04_015587</name>
</gene>
<proteinExistence type="predicted"/>
<accession>A0AA38W7M6</accession>
<evidence type="ECO:0000256" key="1">
    <source>
        <dbReference type="SAM" id="Phobius"/>
    </source>
</evidence>
<dbReference type="Proteomes" id="UP001172457">
    <property type="component" value="Chromosome 4"/>
</dbReference>